<evidence type="ECO:0000256" key="2">
    <source>
        <dbReference type="ARBA" id="ARBA00022692"/>
    </source>
</evidence>
<dbReference type="EC" id="3.1.4.17" evidence="6"/>
<dbReference type="PANTHER" id="PTHR21706:SF15">
    <property type="entry name" value="TRANSMEMBRANE PROTEIN 65"/>
    <property type="match status" value="1"/>
</dbReference>
<comment type="subcellular location">
    <subcellularLocation>
        <location evidence="1">Membrane</location>
        <topology evidence="1">Multi-pass membrane protein</topology>
    </subcellularLocation>
</comment>
<keyword evidence="4 5" id="KW-0472">Membrane</keyword>
<keyword evidence="6" id="KW-0378">Hydrolase</keyword>
<accession>B5YLF7</accession>
<proteinExistence type="predicted"/>
<dbReference type="OMA" id="YVENACH"/>
<dbReference type="PaxDb" id="35128-Thaps269927"/>
<keyword evidence="2 5" id="KW-0812">Transmembrane</keyword>
<dbReference type="Pfam" id="PF10507">
    <property type="entry name" value="TMEM65"/>
    <property type="match status" value="1"/>
</dbReference>
<reference evidence="6 7" key="2">
    <citation type="journal article" date="2008" name="Nature">
        <title>The Phaeodactylum genome reveals the evolutionary history of diatom genomes.</title>
        <authorList>
            <person name="Bowler C."/>
            <person name="Allen A.E."/>
            <person name="Badger J.H."/>
            <person name="Grimwood J."/>
            <person name="Jabbari K."/>
            <person name="Kuo A."/>
            <person name="Maheswari U."/>
            <person name="Martens C."/>
            <person name="Maumus F."/>
            <person name="Otillar R.P."/>
            <person name="Rayko E."/>
            <person name="Salamov A."/>
            <person name="Vandepoele K."/>
            <person name="Beszteri B."/>
            <person name="Gruber A."/>
            <person name="Heijde M."/>
            <person name="Katinka M."/>
            <person name="Mock T."/>
            <person name="Valentin K."/>
            <person name="Verret F."/>
            <person name="Berges J.A."/>
            <person name="Brownlee C."/>
            <person name="Cadoret J.P."/>
            <person name="Chiovitti A."/>
            <person name="Choi C.J."/>
            <person name="Coesel S."/>
            <person name="De Martino A."/>
            <person name="Detter J.C."/>
            <person name="Durkin C."/>
            <person name="Falciatore A."/>
            <person name="Fournet J."/>
            <person name="Haruta M."/>
            <person name="Huysman M.J."/>
            <person name="Jenkins B.D."/>
            <person name="Jiroutova K."/>
            <person name="Jorgensen R.E."/>
            <person name="Joubert Y."/>
            <person name="Kaplan A."/>
            <person name="Kroger N."/>
            <person name="Kroth P.G."/>
            <person name="La Roche J."/>
            <person name="Lindquist E."/>
            <person name="Lommer M."/>
            <person name="Martin-Jezequel V."/>
            <person name="Lopez P.J."/>
            <person name="Lucas S."/>
            <person name="Mangogna M."/>
            <person name="McGinnis K."/>
            <person name="Medlin L.K."/>
            <person name="Montsant A."/>
            <person name="Oudot-Le Secq M.P."/>
            <person name="Napoli C."/>
            <person name="Obornik M."/>
            <person name="Parker M.S."/>
            <person name="Petit J.L."/>
            <person name="Porcel B.M."/>
            <person name="Poulsen N."/>
            <person name="Robison M."/>
            <person name="Rychlewski L."/>
            <person name="Rynearson T.A."/>
            <person name="Schmutz J."/>
            <person name="Shapiro H."/>
            <person name="Siaut M."/>
            <person name="Stanley M."/>
            <person name="Sussman M.R."/>
            <person name="Taylor A.R."/>
            <person name="Vardi A."/>
            <person name="von Dassow P."/>
            <person name="Vyverman W."/>
            <person name="Willis A."/>
            <person name="Wyrwicz L.S."/>
            <person name="Rokhsar D.S."/>
            <person name="Weissenbach J."/>
            <person name="Armbrust E.V."/>
            <person name="Green B.R."/>
            <person name="Van de Peer Y."/>
            <person name="Grigoriev I.V."/>
        </authorList>
    </citation>
    <scope>NUCLEOTIDE SEQUENCE [LARGE SCALE GENOMIC DNA]</scope>
    <source>
        <strain evidence="6 7">CCMP1335</strain>
    </source>
</reference>
<evidence type="ECO:0000256" key="5">
    <source>
        <dbReference type="SAM" id="Phobius"/>
    </source>
</evidence>
<keyword evidence="7" id="KW-1185">Reference proteome</keyword>
<dbReference type="RefSeq" id="XP_002295357.1">
    <property type="nucleotide sequence ID" value="XM_002295321.1"/>
</dbReference>
<evidence type="ECO:0000256" key="1">
    <source>
        <dbReference type="ARBA" id="ARBA00004141"/>
    </source>
</evidence>
<gene>
    <name evidence="6" type="ORF">THAPS_269927</name>
</gene>
<keyword evidence="3 5" id="KW-1133">Transmembrane helix</keyword>
<dbReference type="EMBL" id="CP001159">
    <property type="protein sequence ID" value="ACI64074.1"/>
    <property type="molecule type" value="Genomic_DNA"/>
</dbReference>
<dbReference type="KEGG" id="tps:THAPS_269927"/>
<name>B5YLF7_THAPS</name>
<evidence type="ECO:0000256" key="4">
    <source>
        <dbReference type="ARBA" id="ARBA00023136"/>
    </source>
</evidence>
<sequence length="110" mass="11222">MIGFGFMDNTIMIHAGHYVDCTLGVTFGLSTLAAAGIGQIFSGIGGVMFGDALEAVFQRMSGAVNGSGVAASSTMSKAQRTMRVSRMAGLMGGIFGVALGCTLGLVNLFF</sequence>
<protein>
    <submittedName>
        <fullName evidence="6">GAF domain-containing protein</fullName>
        <ecNumber evidence="6">3.1.4.17</ecNumber>
    </submittedName>
</protein>
<dbReference type="AlphaFoldDB" id="B5YLF7"/>
<dbReference type="InParanoid" id="B5YLF7"/>
<organism evidence="6 7">
    <name type="scientific">Thalassiosira pseudonana</name>
    <name type="common">Marine diatom</name>
    <name type="synonym">Cyclotella nana</name>
    <dbReference type="NCBI Taxonomy" id="35128"/>
    <lineage>
        <taxon>Eukaryota</taxon>
        <taxon>Sar</taxon>
        <taxon>Stramenopiles</taxon>
        <taxon>Ochrophyta</taxon>
        <taxon>Bacillariophyta</taxon>
        <taxon>Coscinodiscophyceae</taxon>
        <taxon>Thalassiosirophycidae</taxon>
        <taxon>Thalassiosirales</taxon>
        <taxon>Thalassiosiraceae</taxon>
        <taxon>Thalassiosira</taxon>
    </lineage>
</organism>
<feature type="transmembrane region" description="Helical" evidence="5">
    <location>
        <begin position="87"/>
        <end position="109"/>
    </location>
</feature>
<dbReference type="InterPro" id="IPR019537">
    <property type="entry name" value="TMEM65"/>
</dbReference>
<evidence type="ECO:0000256" key="3">
    <source>
        <dbReference type="ARBA" id="ARBA00022989"/>
    </source>
</evidence>
<feature type="non-terminal residue" evidence="6">
    <location>
        <position position="110"/>
    </location>
</feature>
<dbReference type="GO" id="GO:0004114">
    <property type="term" value="F:3',5'-cyclic-nucleotide phosphodiesterase activity"/>
    <property type="evidence" value="ECO:0007669"/>
    <property type="project" value="UniProtKB-EC"/>
</dbReference>
<dbReference type="GeneID" id="7450921"/>
<evidence type="ECO:0000313" key="6">
    <source>
        <dbReference type="EMBL" id="ACI64074.1"/>
    </source>
</evidence>
<reference evidence="6 7" key="1">
    <citation type="journal article" date="2004" name="Science">
        <title>The genome of the diatom Thalassiosira pseudonana: ecology, evolution, and metabolism.</title>
        <authorList>
            <person name="Armbrust E.V."/>
            <person name="Berges J.A."/>
            <person name="Bowler C."/>
            <person name="Green B.R."/>
            <person name="Martinez D."/>
            <person name="Putnam N.H."/>
            <person name="Zhou S."/>
            <person name="Allen A.E."/>
            <person name="Apt K.E."/>
            <person name="Bechner M."/>
            <person name="Brzezinski M.A."/>
            <person name="Chaal B.K."/>
            <person name="Chiovitti A."/>
            <person name="Davis A.K."/>
            <person name="Demarest M.S."/>
            <person name="Detter J.C."/>
            <person name="Glavina T."/>
            <person name="Goodstein D."/>
            <person name="Hadi M.Z."/>
            <person name="Hellsten U."/>
            <person name="Hildebrand M."/>
            <person name="Jenkins B.D."/>
            <person name="Jurka J."/>
            <person name="Kapitonov V.V."/>
            <person name="Kroger N."/>
            <person name="Lau W.W."/>
            <person name="Lane T.W."/>
            <person name="Larimer F.W."/>
            <person name="Lippmeier J.C."/>
            <person name="Lucas S."/>
            <person name="Medina M."/>
            <person name="Montsant A."/>
            <person name="Obornik M."/>
            <person name="Parker M.S."/>
            <person name="Palenik B."/>
            <person name="Pazour G.J."/>
            <person name="Richardson P.M."/>
            <person name="Rynearson T.A."/>
            <person name="Saito M.A."/>
            <person name="Schwartz D.C."/>
            <person name="Thamatrakoln K."/>
            <person name="Valentin K."/>
            <person name="Vardi A."/>
            <person name="Wilkerson F.P."/>
            <person name="Rokhsar D.S."/>
        </authorList>
    </citation>
    <scope>NUCLEOTIDE SEQUENCE [LARGE SCALE GENOMIC DNA]</scope>
    <source>
        <strain evidence="6 7">CCMP1335</strain>
    </source>
</reference>
<dbReference type="Proteomes" id="UP000001449">
    <property type="component" value="Chromosome 18"/>
</dbReference>
<dbReference type="PANTHER" id="PTHR21706">
    <property type="entry name" value="TRANSMEMBRANE PROTEIN 65"/>
    <property type="match status" value="1"/>
</dbReference>
<dbReference type="eggNOG" id="KOG4619">
    <property type="taxonomic scope" value="Eukaryota"/>
</dbReference>
<dbReference type="HOGENOM" id="CLU_138911_0_0_1"/>
<evidence type="ECO:0000313" key="7">
    <source>
        <dbReference type="Proteomes" id="UP000001449"/>
    </source>
</evidence>
<dbReference type="GO" id="GO:0016020">
    <property type="term" value="C:membrane"/>
    <property type="evidence" value="ECO:0007669"/>
    <property type="project" value="UniProtKB-SubCell"/>
</dbReference>